<keyword evidence="1" id="KW-0812">Transmembrane</keyword>
<comment type="caution">
    <text evidence="2">The sequence shown here is derived from an EMBL/GenBank/DDBJ whole genome shotgun (WGS) entry which is preliminary data.</text>
</comment>
<accession>A0A8J2YLS4</accession>
<protein>
    <submittedName>
        <fullName evidence="2">Uncharacterized protein</fullName>
    </submittedName>
</protein>
<dbReference type="AlphaFoldDB" id="A0A8J2YLS4"/>
<proteinExistence type="predicted"/>
<evidence type="ECO:0000256" key="1">
    <source>
        <dbReference type="SAM" id="Phobius"/>
    </source>
</evidence>
<name>A0A8J2YLS4_9RHOB</name>
<reference evidence="2" key="1">
    <citation type="journal article" date="2014" name="Int. J. Syst. Evol. Microbiol.">
        <title>Complete genome sequence of Corynebacterium casei LMG S-19264T (=DSM 44701T), isolated from a smear-ripened cheese.</title>
        <authorList>
            <consortium name="US DOE Joint Genome Institute (JGI-PGF)"/>
            <person name="Walter F."/>
            <person name="Albersmeier A."/>
            <person name="Kalinowski J."/>
            <person name="Ruckert C."/>
        </authorList>
    </citation>
    <scope>NUCLEOTIDE SEQUENCE</scope>
    <source>
        <strain evidence="2">CCM 7684</strain>
    </source>
</reference>
<gene>
    <name evidence="2" type="ORF">GCM10007276_29700</name>
</gene>
<keyword evidence="1" id="KW-1133">Transmembrane helix</keyword>
<sequence>MIPPGKVSVLRAAGWGAIAGAPALLLKTWVSGDAMPAEAAAFSGFLLGGMLLGALLFAIFAMIKNASAS</sequence>
<feature type="transmembrane region" description="Helical" evidence="1">
    <location>
        <begin position="12"/>
        <end position="30"/>
    </location>
</feature>
<keyword evidence="3" id="KW-1185">Reference proteome</keyword>
<organism evidence="2 3">
    <name type="scientific">Agaricicola taiwanensis</name>
    <dbReference type="NCBI Taxonomy" id="591372"/>
    <lineage>
        <taxon>Bacteria</taxon>
        <taxon>Pseudomonadati</taxon>
        <taxon>Pseudomonadota</taxon>
        <taxon>Alphaproteobacteria</taxon>
        <taxon>Rhodobacterales</taxon>
        <taxon>Paracoccaceae</taxon>
        <taxon>Agaricicola</taxon>
    </lineage>
</organism>
<evidence type="ECO:0000313" key="2">
    <source>
        <dbReference type="EMBL" id="GGE50705.1"/>
    </source>
</evidence>
<reference evidence="2" key="2">
    <citation type="submission" date="2020-09" db="EMBL/GenBank/DDBJ databases">
        <authorList>
            <person name="Sun Q."/>
            <person name="Sedlacek I."/>
        </authorList>
    </citation>
    <scope>NUCLEOTIDE SEQUENCE</scope>
    <source>
        <strain evidence="2">CCM 7684</strain>
    </source>
</reference>
<keyword evidence="1" id="KW-0472">Membrane</keyword>
<dbReference type="Proteomes" id="UP000602745">
    <property type="component" value="Unassembled WGS sequence"/>
</dbReference>
<dbReference type="RefSeq" id="WP_188410593.1">
    <property type="nucleotide sequence ID" value="NZ_BMCP01000004.1"/>
</dbReference>
<feature type="transmembrane region" description="Helical" evidence="1">
    <location>
        <begin position="42"/>
        <end position="63"/>
    </location>
</feature>
<evidence type="ECO:0000313" key="3">
    <source>
        <dbReference type="Proteomes" id="UP000602745"/>
    </source>
</evidence>
<dbReference type="EMBL" id="BMCP01000004">
    <property type="protein sequence ID" value="GGE50705.1"/>
    <property type="molecule type" value="Genomic_DNA"/>
</dbReference>